<proteinExistence type="predicted"/>
<evidence type="ECO:0000313" key="1">
    <source>
        <dbReference type="EMBL" id="PIO54964.1"/>
    </source>
</evidence>
<dbReference type="EMBL" id="KZ390390">
    <property type="protein sequence ID" value="PIO54964.1"/>
    <property type="molecule type" value="Genomic_DNA"/>
</dbReference>
<gene>
    <name evidence="1" type="ORF">TELCIR_23660</name>
</gene>
<accession>A0A2G9TAK5</accession>
<evidence type="ECO:0000313" key="2">
    <source>
        <dbReference type="Proteomes" id="UP000230423"/>
    </source>
</evidence>
<dbReference type="Proteomes" id="UP000230423">
    <property type="component" value="Unassembled WGS sequence"/>
</dbReference>
<sequence length="87" mass="9462">MVTAMRSAMSIGVGGEANCGNGIACKVEWPRSMFHPKQVLFFDKIGIVQGQALCWDDSDNFRTSEKVETSPTRQLITITVTAGIPQS</sequence>
<protein>
    <submittedName>
        <fullName evidence="1">Uncharacterized protein</fullName>
    </submittedName>
</protein>
<name>A0A2G9TAK5_TELCI</name>
<reference evidence="1 2" key="1">
    <citation type="submission" date="2015-09" db="EMBL/GenBank/DDBJ databases">
        <title>Draft genome of the parasitic nematode Teladorsagia circumcincta isolate WARC Sus (inbred).</title>
        <authorList>
            <person name="Mitreva M."/>
        </authorList>
    </citation>
    <scope>NUCLEOTIDE SEQUENCE [LARGE SCALE GENOMIC DNA]</scope>
    <source>
        <strain evidence="1 2">S</strain>
    </source>
</reference>
<organism evidence="1 2">
    <name type="scientific">Teladorsagia circumcincta</name>
    <name type="common">Brown stomach worm</name>
    <name type="synonym">Ostertagia circumcincta</name>
    <dbReference type="NCBI Taxonomy" id="45464"/>
    <lineage>
        <taxon>Eukaryota</taxon>
        <taxon>Metazoa</taxon>
        <taxon>Ecdysozoa</taxon>
        <taxon>Nematoda</taxon>
        <taxon>Chromadorea</taxon>
        <taxon>Rhabditida</taxon>
        <taxon>Rhabditina</taxon>
        <taxon>Rhabditomorpha</taxon>
        <taxon>Strongyloidea</taxon>
        <taxon>Trichostrongylidae</taxon>
        <taxon>Teladorsagia</taxon>
    </lineage>
</organism>
<dbReference type="AlphaFoldDB" id="A0A2G9TAK5"/>
<keyword evidence="2" id="KW-1185">Reference proteome</keyword>